<dbReference type="GO" id="GO:0006508">
    <property type="term" value="P:proteolysis"/>
    <property type="evidence" value="ECO:0007669"/>
    <property type="project" value="InterPro"/>
</dbReference>
<feature type="region of interest" description="Disordered" evidence="1">
    <location>
        <begin position="109"/>
        <end position="175"/>
    </location>
</feature>
<evidence type="ECO:0000256" key="1">
    <source>
        <dbReference type="SAM" id="MobiDB-lite"/>
    </source>
</evidence>
<evidence type="ECO:0008006" key="4">
    <source>
        <dbReference type="Google" id="ProtNLM"/>
    </source>
</evidence>
<dbReference type="EMBL" id="CP138580">
    <property type="protein sequence ID" value="WPG98114.1"/>
    <property type="molecule type" value="Genomic_DNA"/>
</dbReference>
<dbReference type="Gene3D" id="1.25.40.10">
    <property type="entry name" value="Tetratricopeptide repeat domain"/>
    <property type="match status" value="1"/>
</dbReference>
<feature type="region of interest" description="Disordered" evidence="1">
    <location>
        <begin position="37"/>
        <end position="74"/>
    </location>
</feature>
<gene>
    <name evidence="2" type="ORF">R9X50_00090000</name>
</gene>
<dbReference type="PANTHER" id="PTHR12792">
    <property type="entry name" value="EXTRA SPINDLE POLES 1-RELATED"/>
    <property type="match status" value="1"/>
</dbReference>
<feature type="compositionally biased region" description="Polar residues" evidence="1">
    <location>
        <begin position="37"/>
        <end position="67"/>
    </location>
</feature>
<dbReference type="GO" id="GO:0005737">
    <property type="term" value="C:cytoplasm"/>
    <property type="evidence" value="ECO:0007669"/>
    <property type="project" value="TreeGrafter"/>
</dbReference>
<feature type="region of interest" description="Disordered" evidence="1">
    <location>
        <begin position="1192"/>
        <end position="1256"/>
    </location>
</feature>
<dbReference type="SUPFAM" id="SSF48452">
    <property type="entry name" value="TPR-like"/>
    <property type="match status" value="1"/>
</dbReference>
<feature type="compositionally biased region" description="Polar residues" evidence="1">
    <location>
        <begin position="138"/>
        <end position="151"/>
    </location>
</feature>
<dbReference type="Proteomes" id="UP001303373">
    <property type="component" value="Chromosome 1"/>
</dbReference>
<feature type="region of interest" description="Disordered" evidence="1">
    <location>
        <begin position="1950"/>
        <end position="2013"/>
    </location>
</feature>
<dbReference type="Pfam" id="PF03568">
    <property type="entry name" value="Separin_C"/>
    <property type="match status" value="1"/>
</dbReference>
<proteinExistence type="predicted"/>
<dbReference type="InterPro" id="IPR011990">
    <property type="entry name" value="TPR-like_helical_dom_sf"/>
</dbReference>
<dbReference type="InterPro" id="IPR005314">
    <property type="entry name" value="Peptidase_C50"/>
</dbReference>
<dbReference type="GO" id="GO:0072686">
    <property type="term" value="C:mitotic spindle"/>
    <property type="evidence" value="ECO:0007669"/>
    <property type="project" value="TreeGrafter"/>
</dbReference>
<sequence>MAVSSKEADSVKLEISSGTASLLTVTTLQGLLALNDNTSATKNPNQAKNTSVAKTAKVSRTTRTGSQKSKKQPDIDILADNSSILSGKERYALATEIVNISLKALTNATRVTSRKSKLSEPAENASSTSSSPKCGSKQPLQEQSGNITPSPASGRRKRTIPSDDECTSEPGPDQSGISIAECARLAFTYLRGVDTKKLGVRDLPDFQLESGMVALAGKLLTLGFNSMAARELRIVKRRLDSKTAKCAKVASNGASSEPEKETLASLLQLEADFHTYPDALSLAISYQLTVLKLLAVSKKPSAIEAASYILLMPETNSPAVLIQRNAQRSKDYPKAAKQMEQLSQIILGLCPSISGSTDTNATDTSISVSPSTSFKLQVTALKLREAWWKLAGHTPDIQKELLEPFSKCLSAVVRRMTRPNGECDLYTVASEAYEDLVICNQSNNSDSAFSSQQLLATLAEMCRMPHKSSKWVTDMAASCATLPRTHARKVACIIKAASLKLKSENSVQRNVMVNELTRIKQALEVQIEGQCADYTFLLGELAQLLNSLTTVTKSKEESNDVQTIVSLAATFAQRYVRSWPGRGASQAQSIIMFAVRHTKSTNDLASWISTDAAKLFIASGMLNRVALAADRCPMNQARAVNSAAITFERIVRALTLKAIKSEGAKQISCLVDDEKLPAVERATLAEWQLSCAMEFTSHHKYGLSLRKIFSELFERLARFYNILEHPIRRARIYTSALHLRQSNPGLVSGHILEAWKDTESPNITSLGSDDGLSCFVDDVSASLEIAKLFDLGRPSAKDLKPSLLVWYRLVSMIDGSKESTQKLENCLATTTQLRSIASYLVVIGDEIAAIPVLILALAVSKMSKEGEVEGCAISIELASIYLDLGYSEKAGYVLAEAHDHVDSASAILRLQYLVAYAEYYTAIDNLDKAVDFIEQTQKLRSTIRLESIHRDDRRTFELLHGRAWLVHSNYLMSSGVRQEALSAAKRAARILNSVWSAMEHSSAPEEPQKRDEHDISTITTGISKLRLKPVLDASKSPKAAGNNDTGAQFWPLLPLICKTLLHLSSLYIHHGLYLEADYYSNRAVQVSSSVGTSNFALRINTQRSLLLAMAGKLEDAEMCLEGCEQFRLEIPTLLNVNICIAKAAIRAREGSFDEAKELYGIAHSVIDTLKSPKFAQSIELIQHEEGLLENSWSSKSAEEYDKPKSRTSRKPATTAPRSTSARSTTRVASRTATSRKINTTKAAAPPEADPPQSPTKSYLLDKLKADLLMRKAIISLRLGEEIDDLLSLIKPLCSTTFSTLSQRRLLSTSLMRKASTAMQSDFSLNVLQESTLSYPALLNTTRKASDQSQPKSSVILPSQGPVSKKIKSANARNGREATQIASFGNILEAANECMIGISGASQKFCGTSIVHSEGSLLADITMLLSATGLSSMKSAQHPVRQALNLDLPSIHAARCEIGASSIGARENEQSNPLQWPTIDEMVPFETLDASKFQEEYVDTLPETWTAVSLRLNDDMNELYVTRYRCGQSPFILRLPFSRHKPESVDEEEDTFDYAKGKAELEEIIEVSNHSCHNTSGMESKGAKKNWWSEREALDKRMHELLINIENIWLGGFRSVLSLHPRQPDLLARFRKSFDDILARYLPSRQATKGSSKRLILDSKVLELFVGLGKDNDGEIDLDEPLADLLYFVVDMLQFSGEQNAYDEIDFDSMIVDVLEALRAYHESCSDLLSEDQHMILVLDRRLQAFPWESLPCLEGASVSRVSSLLTIKERLDEMRQQNLEKPFVDRASGTYILNPSSDLKGTQEMLSPHLSRLAEADNSEWSSIVNIAPDEGQFTSALTNSGMLLYFGHGAGSQYIRPRTIKSLEKCSKVVWLMGCSSGAVTEYGELEPFAVPLSYLLAGQAHAATEPSKDNKETKCMSVVATLWDVTDKDIDRFSLAVGEEWGLFEPSEASKLPAKTPKKREQFLTPSTPQQSTKTPATPKVHKTPAPAKTPSRSRSRSKPGVRTSEQPRSLVAAVSRSRDACYLRYLNGAAAVVYGVPVYLRD</sequence>
<dbReference type="GO" id="GO:0044732">
    <property type="term" value="C:mitotic spindle pole body"/>
    <property type="evidence" value="ECO:0007669"/>
    <property type="project" value="TreeGrafter"/>
</dbReference>
<evidence type="ECO:0000313" key="2">
    <source>
        <dbReference type="EMBL" id="WPG98114.1"/>
    </source>
</evidence>
<organism evidence="2 3">
    <name type="scientific">Acrodontium crateriforme</name>
    <dbReference type="NCBI Taxonomy" id="150365"/>
    <lineage>
        <taxon>Eukaryota</taxon>
        <taxon>Fungi</taxon>
        <taxon>Dikarya</taxon>
        <taxon>Ascomycota</taxon>
        <taxon>Pezizomycotina</taxon>
        <taxon>Dothideomycetes</taxon>
        <taxon>Dothideomycetidae</taxon>
        <taxon>Mycosphaerellales</taxon>
        <taxon>Teratosphaeriaceae</taxon>
        <taxon>Acrodontium</taxon>
    </lineage>
</organism>
<keyword evidence="3" id="KW-1185">Reference proteome</keyword>
<name>A0AAQ3LZQ0_9PEZI</name>
<dbReference type="GO" id="GO:0051307">
    <property type="term" value="P:meiotic chromosome separation"/>
    <property type="evidence" value="ECO:0007669"/>
    <property type="project" value="TreeGrafter"/>
</dbReference>
<feature type="compositionally biased region" description="Low complexity" evidence="1">
    <location>
        <begin position="1212"/>
        <end position="1235"/>
    </location>
</feature>
<reference evidence="2 3" key="1">
    <citation type="submission" date="2023-11" db="EMBL/GenBank/DDBJ databases">
        <title>An acidophilic fungus is an integral part of prey digestion in a carnivorous sundew plant.</title>
        <authorList>
            <person name="Tsai I.J."/>
        </authorList>
    </citation>
    <scope>NUCLEOTIDE SEQUENCE [LARGE SCALE GENOMIC DNA]</scope>
    <source>
        <strain evidence="2">169a</strain>
    </source>
</reference>
<feature type="compositionally biased region" description="Low complexity" evidence="1">
    <location>
        <begin position="1967"/>
        <end position="1981"/>
    </location>
</feature>
<dbReference type="GO" id="GO:0005634">
    <property type="term" value="C:nucleus"/>
    <property type="evidence" value="ECO:0007669"/>
    <property type="project" value="InterPro"/>
</dbReference>
<evidence type="ECO:0000313" key="3">
    <source>
        <dbReference type="Proteomes" id="UP001303373"/>
    </source>
</evidence>
<protein>
    <recommendedName>
        <fullName evidence="4">Separase</fullName>
    </recommendedName>
</protein>
<accession>A0AAQ3LZQ0</accession>
<dbReference type="PANTHER" id="PTHR12792:SF0">
    <property type="entry name" value="SEPARIN"/>
    <property type="match status" value="1"/>
</dbReference>
<dbReference type="GO" id="GO:0004197">
    <property type="term" value="F:cysteine-type endopeptidase activity"/>
    <property type="evidence" value="ECO:0007669"/>
    <property type="project" value="InterPro"/>
</dbReference>